<dbReference type="NCBIfam" id="TIGR00254">
    <property type="entry name" value="GGDEF"/>
    <property type="match status" value="1"/>
</dbReference>
<dbReference type="InterPro" id="IPR043128">
    <property type="entry name" value="Rev_trsase/Diguanyl_cyclase"/>
</dbReference>
<dbReference type="Pfam" id="PF00990">
    <property type="entry name" value="GGDEF"/>
    <property type="match status" value="1"/>
</dbReference>
<evidence type="ECO:0000256" key="8">
    <source>
        <dbReference type="SAM" id="Phobius"/>
    </source>
</evidence>
<dbReference type="EMBL" id="JABEQF010000010">
    <property type="protein sequence ID" value="MBB2190865.1"/>
    <property type="molecule type" value="Genomic_DNA"/>
</dbReference>
<feature type="transmembrane region" description="Helical" evidence="8">
    <location>
        <begin position="154"/>
        <end position="173"/>
    </location>
</feature>
<dbReference type="SUPFAM" id="SSF55785">
    <property type="entry name" value="PYP-like sensor domain (PAS domain)"/>
    <property type="match status" value="1"/>
</dbReference>
<feature type="transmembrane region" description="Helical" evidence="8">
    <location>
        <begin position="263"/>
        <end position="288"/>
    </location>
</feature>
<evidence type="ECO:0000256" key="3">
    <source>
        <dbReference type="ARBA" id="ARBA00022475"/>
    </source>
</evidence>
<reference evidence="11 12" key="1">
    <citation type="submission" date="2020-04" db="EMBL/GenBank/DDBJ databases">
        <title>Description of novel Gluconacetobacter.</title>
        <authorList>
            <person name="Sombolestani A."/>
        </authorList>
    </citation>
    <scope>NUCLEOTIDE SEQUENCE [LARGE SCALE GENOMIC DNA]</scope>
    <source>
        <strain evidence="11 12">LMG 21311</strain>
    </source>
</reference>
<dbReference type="Pfam" id="PF05231">
    <property type="entry name" value="MASE1"/>
    <property type="match status" value="1"/>
</dbReference>
<evidence type="ECO:0000256" key="7">
    <source>
        <dbReference type="ARBA" id="ARBA00034247"/>
    </source>
</evidence>
<evidence type="ECO:0000256" key="1">
    <source>
        <dbReference type="ARBA" id="ARBA00004651"/>
    </source>
</evidence>
<evidence type="ECO:0000259" key="10">
    <source>
        <dbReference type="PROSITE" id="PS50887"/>
    </source>
</evidence>
<name>A0A7W4JU65_9PROT</name>
<dbReference type="SMART" id="SM00091">
    <property type="entry name" value="PAS"/>
    <property type="match status" value="1"/>
</dbReference>
<keyword evidence="6 8" id="KW-0472">Membrane</keyword>
<keyword evidence="4 8" id="KW-0812">Transmembrane</keyword>
<dbReference type="GO" id="GO:0005886">
    <property type="term" value="C:plasma membrane"/>
    <property type="evidence" value="ECO:0007669"/>
    <property type="project" value="UniProtKB-SubCell"/>
</dbReference>
<dbReference type="SUPFAM" id="SSF55073">
    <property type="entry name" value="Nucleotide cyclase"/>
    <property type="match status" value="1"/>
</dbReference>
<dbReference type="PANTHER" id="PTHR45138:SF9">
    <property type="entry name" value="DIGUANYLATE CYCLASE DGCM-RELATED"/>
    <property type="match status" value="1"/>
</dbReference>
<evidence type="ECO:0000256" key="4">
    <source>
        <dbReference type="ARBA" id="ARBA00022692"/>
    </source>
</evidence>
<dbReference type="InterPro" id="IPR000160">
    <property type="entry name" value="GGDEF_dom"/>
</dbReference>
<feature type="transmembrane region" description="Helical" evidence="8">
    <location>
        <begin position="121"/>
        <end position="142"/>
    </location>
</feature>
<keyword evidence="12" id="KW-1185">Reference proteome</keyword>
<comment type="subcellular location">
    <subcellularLocation>
        <location evidence="1">Cell membrane</location>
        <topology evidence="1">Multi-pass membrane protein</topology>
    </subcellularLocation>
</comment>
<feature type="domain" description="PAS" evidence="9">
    <location>
        <begin position="301"/>
        <end position="371"/>
    </location>
</feature>
<dbReference type="Gene3D" id="3.30.70.270">
    <property type="match status" value="1"/>
</dbReference>
<sequence length="601" mass="66004">MTDILFENRKMAHVLVFVLAAVCAFVSVTWTKHAGGVATIWPANAIIVVAMLRSSRSDGWLYVMALCVMTVLINLGDHRPWGVVLGFAVANMAEVTMAALLVRRISPIAHSFEQPGWAFRFAVAIFASVVVSAMIAGGALSLSEHHPWIAGSEFWTMSHLPGLLIIVPMLLALYPQGDRHRLATAEPHMTTTLFLMAFVAATSVVIFSQSRYPIQFLILPSLLLATYHLNAKGAALSVAIVAVIGSFFILTKTGPLMQVHGPAAVKIYLFQLYLVTIFFCALPLGAVLTQRDQKTSLAEQRFQDFRHLADRVGDVLFRADGAGRWRYLNPAYARMSGFDVNSKLGQLILDDVVPEDRPALTQAQAELTNGTRDEIRLVVSIHRRDGTVRHVEILAYRLDEGDGFGGLIRDVTDQMTLEAQNRQIAAAYETAANTDELTSLPNRRAFFQVLGVHLSDATPSDNLTVALFDLDHFKRVNDQYGHPAGDVVLRHVAQTVRATMRECDMVARIGGEEFAILIVGESYAQAVAMARRTLRAVSAAPIVLPDGPTIHVTISMGLATRTDHEDRDMLISRADQALYAAKRTGRNRLEEAPMPSDQVLS</sequence>
<feature type="transmembrane region" description="Helical" evidence="8">
    <location>
        <begin position="59"/>
        <end position="75"/>
    </location>
</feature>
<dbReference type="PROSITE" id="PS50112">
    <property type="entry name" value="PAS"/>
    <property type="match status" value="1"/>
</dbReference>
<dbReference type="CDD" id="cd01949">
    <property type="entry name" value="GGDEF"/>
    <property type="match status" value="1"/>
</dbReference>
<feature type="transmembrane region" description="Helical" evidence="8">
    <location>
        <begin position="81"/>
        <end position="101"/>
    </location>
</feature>
<dbReference type="GO" id="GO:1902201">
    <property type="term" value="P:negative regulation of bacterial-type flagellum-dependent cell motility"/>
    <property type="evidence" value="ECO:0007669"/>
    <property type="project" value="TreeGrafter"/>
</dbReference>
<accession>A0A7W4JU65</accession>
<dbReference type="GO" id="GO:0006355">
    <property type="term" value="P:regulation of DNA-templated transcription"/>
    <property type="evidence" value="ECO:0007669"/>
    <property type="project" value="InterPro"/>
</dbReference>
<dbReference type="PANTHER" id="PTHR45138">
    <property type="entry name" value="REGULATORY COMPONENTS OF SENSORY TRANSDUCTION SYSTEM"/>
    <property type="match status" value="1"/>
</dbReference>
<dbReference type="GO" id="GO:0043709">
    <property type="term" value="P:cell adhesion involved in single-species biofilm formation"/>
    <property type="evidence" value="ECO:0007669"/>
    <property type="project" value="TreeGrafter"/>
</dbReference>
<comment type="catalytic activity">
    <reaction evidence="7">
        <text>2 GTP = 3',3'-c-di-GMP + 2 diphosphate</text>
        <dbReference type="Rhea" id="RHEA:24898"/>
        <dbReference type="ChEBI" id="CHEBI:33019"/>
        <dbReference type="ChEBI" id="CHEBI:37565"/>
        <dbReference type="ChEBI" id="CHEBI:58805"/>
        <dbReference type="EC" id="2.7.7.65"/>
    </reaction>
</comment>
<dbReference type="PROSITE" id="PS50887">
    <property type="entry name" value="GGDEF"/>
    <property type="match status" value="1"/>
</dbReference>
<dbReference type="NCBIfam" id="TIGR00229">
    <property type="entry name" value="sensory_box"/>
    <property type="match status" value="1"/>
</dbReference>
<feature type="transmembrane region" description="Helical" evidence="8">
    <location>
        <begin position="36"/>
        <end position="52"/>
    </location>
</feature>
<protein>
    <recommendedName>
        <fullName evidence="2">diguanylate cyclase</fullName>
        <ecNumber evidence="2">2.7.7.65</ecNumber>
    </recommendedName>
</protein>
<dbReference type="InterPro" id="IPR050469">
    <property type="entry name" value="Diguanylate_Cyclase"/>
</dbReference>
<dbReference type="Pfam" id="PF00989">
    <property type="entry name" value="PAS"/>
    <property type="match status" value="1"/>
</dbReference>
<organism evidence="11 12">
    <name type="scientific">Gluconacetobacter azotocaptans</name>
    <dbReference type="NCBI Taxonomy" id="142834"/>
    <lineage>
        <taxon>Bacteria</taxon>
        <taxon>Pseudomonadati</taxon>
        <taxon>Pseudomonadota</taxon>
        <taxon>Alphaproteobacteria</taxon>
        <taxon>Acetobacterales</taxon>
        <taxon>Acetobacteraceae</taxon>
        <taxon>Gluconacetobacter</taxon>
    </lineage>
</organism>
<comment type="caution">
    <text evidence="11">The sequence shown here is derived from an EMBL/GenBank/DDBJ whole genome shotgun (WGS) entry which is preliminary data.</text>
</comment>
<keyword evidence="3" id="KW-1003">Cell membrane</keyword>
<evidence type="ECO:0000256" key="2">
    <source>
        <dbReference type="ARBA" id="ARBA00012528"/>
    </source>
</evidence>
<proteinExistence type="predicted"/>
<dbReference type="Proteomes" id="UP000555756">
    <property type="component" value="Unassembled WGS sequence"/>
</dbReference>
<feature type="transmembrane region" description="Helical" evidence="8">
    <location>
        <begin position="12"/>
        <end position="30"/>
    </location>
</feature>
<evidence type="ECO:0000256" key="6">
    <source>
        <dbReference type="ARBA" id="ARBA00023136"/>
    </source>
</evidence>
<dbReference type="InterPro" id="IPR029787">
    <property type="entry name" value="Nucleotide_cyclase"/>
</dbReference>
<evidence type="ECO:0000313" key="11">
    <source>
        <dbReference type="EMBL" id="MBB2190865.1"/>
    </source>
</evidence>
<dbReference type="FunFam" id="3.30.70.270:FF:000001">
    <property type="entry name" value="Diguanylate cyclase domain protein"/>
    <property type="match status" value="1"/>
</dbReference>
<dbReference type="Gene3D" id="3.30.450.20">
    <property type="entry name" value="PAS domain"/>
    <property type="match status" value="1"/>
</dbReference>
<feature type="transmembrane region" description="Helical" evidence="8">
    <location>
        <begin position="193"/>
        <end position="214"/>
    </location>
</feature>
<feature type="domain" description="GGDEF" evidence="10">
    <location>
        <begin position="461"/>
        <end position="594"/>
    </location>
</feature>
<dbReference type="InterPro" id="IPR013767">
    <property type="entry name" value="PAS_fold"/>
</dbReference>
<evidence type="ECO:0000256" key="5">
    <source>
        <dbReference type="ARBA" id="ARBA00022989"/>
    </source>
</evidence>
<gene>
    <name evidence="11" type="ORF">HLH34_12980</name>
</gene>
<dbReference type="EC" id="2.7.7.65" evidence="2"/>
<dbReference type="CDD" id="cd00130">
    <property type="entry name" value="PAS"/>
    <property type="match status" value="1"/>
</dbReference>
<dbReference type="InterPro" id="IPR035965">
    <property type="entry name" value="PAS-like_dom_sf"/>
</dbReference>
<feature type="transmembrane region" description="Helical" evidence="8">
    <location>
        <begin position="234"/>
        <end position="251"/>
    </location>
</feature>
<dbReference type="AlphaFoldDB" id="A0A7W4JU65"/>
<evidence type="ECO:0000259" key="9">
    <source>
        <dbReference type="PROSITE" id="PS50112"/>
    </source>
</evidence>
<dbReference type="InterPro" id="IPR000014">
    <property type="entry name" value="PAS"/>
</dbReference>
<evidence type="ECO:0000313" key="12">
    <source>
        <dbReference type="Proteomes" id="UP000555756"/>
    </source>
</evidence>
<dbReference type="SMART" id="SM00267">
    <property type="entry name" value="GGDEF"/>
    <property type="match status" value="1"/>
</dbReference>
<dbReference type="GO" id="GO:0052621">
    <property type="term" value="F:diguanylate cyclase activity"/>
    <property type="evidence" value="ECO:0007669"/>
    <property type="project" value="UniProtKB-EC"/>
</dbReference>
<dbReference type="InterPro" id="IPR007895">
    <property type="entry name" value="MASE1"/>
</dbReference>
<keyword evidence="5 8" id="KW-1133">Transmembrane helix</keyword>